<comment type="caution">
    <text evidence="1">The sequence shown here is derived from an EMBL/GenBank/DDBJ whole genome shotgun (WGS) entry which is preliminary data.</text>
</comment>
<dbReference type="Proteomes" id="UP000319783">
    <property type="component" value="Unassembled WGS sequence"/>
</dbReference>
<protein>
    <submittedName>
        <fullName evidence="1">Uncharacterized protein</fullName>
    </submittedName>
</protein>
<evidence type="ECO:0000313" key="1">
    <source>
        <dbReference type="EMBL" id="TLD40074.1"/>
    </source>
</evidence>
<dbReference type="EMBL" id="SULG01000136">
    <property type="protein sequence ID" value="TLD40074.1"/>
    <property type="molecule type" value="Genomic_DNA"/>
</dbReference>
<proteinExistence type="predicted"/>
<gene>
    <name evidence="1" type="ORF">JETT_3661</name>
</gene>
<accession>A0A533Q674</accession>
<reference evidence="1 2" key="1">
    <citation type="submission" date="2019-04" db="EMBL/GenBank/DDBJ databases">
        <title>Genome of a novel bacterium Candidatus Jettenia ecosi reconstructed from metagenome of an anammox bioreactor.</title>
        <authorList>
            <person name="Mardanov A.V."/>
            <person name="Beletsky A.V."/>
            <person name="Ravin N.V."/>
            <person name="Botchkova E.A."/>
            <person name="Litti Y.V."/>
            <person name="Nozhevnikova A.N."/>
        </authorList>
    </citation>
    <scope>NUCLEOTIDE SEQUENCE [LARGE SCALE GENOMIC DNA]</scope>
    <source>
        <strain evidence="1">J2</strain>
    </source>
</reference>
<sequence>MRKFLLINVLLDNFHLRKNRRDDIYKASDCLKLAYNETLALREAAFLVE</sequence>
<evidence type="ECO:0000313" key="2">
    <source>
        <dbReference type="Proteomes" id="UP000319783"/>
    </source>
</evidence>
<dbReference type="AlphaFoldDB" id="A0A533Q674"/>
<name>A0A533Q674_9BACT</name>
<organism evidence="1 2">
    <name type="scientific">Candidatus Jettenia ecosi</name>
    <dbReference type="NCBI Taxonomy" id="2494326"/>
    <lineage>
        <taxon>Bacteria</taxon>
        <taxon>Pseudomonadati</taxon>
        <taxon>Planctomycetota</taxon>
        <taxon>Candidatus Brocadiia</taxon>
        <taxon>Candidatus Brocadiales</taxon>
        <taxon>Candidatus Brocadiaceae</taxon>
        <taxon>Candidatus Jettenia</taxon>
    </lineage>
</organism>